<evidence type="ECO:0000313" key="3">
    <source>
        <dbReference type="Proteomes" id="UP001311799"/>
    </source>
</evidence>
<dbReference type="EMBL" id="JAWDEY010000036">
    <property type="protein sequence ID" value="KAK6587609.1"/>
    <property type="molecule type" value="Genomic_DNA"/>
</dbReference>
<organism evidence="2 3">
    <name type="scientific">Cryptosporidium xiaoi</name>
    <dbReference type="NCBI Taxonomy" id="659607"/>
    <lineage>
        <taxon>Eukaryota</taxon>
        <taxon>Sar</taxon>
        <taxon>Alveolata</taxon>
        <taxon>Apicomplexa</taxon>
        <taxon>Conoidasida</taxon>
        <taxon>Coccidia</taxon>
        <taxon>Eucoccidiorida</taxon>
        <taxon>Eimeriorina</taxon>
        <taxon>Cryptosporidiidae</taxon>
        <taxon>Cryptosporidium</taxon>
    </lineage>
</organism>
<evidence type="ECO:0000259" key="1">
    <source>
        <dbReference type="PROSITE" id="PS51203"/>
    </source>
</evidence>
<dbReference type="Pfam" id="PF04969">
    <property type="entry name" value="CS"/>
    <property type="match status" value="1"/>
</dbReference>
<dbReference type="Proteomes" id="UP001311799">
    <property type="component" value="Unassembled WGS sequence"/>
</dbReference>
<dbReference type="AlphaFoldDB" id="A0AAV9XSQ0"/>
<dbReference type="InterPro" id="IPR008978">
    <property type="entry name" value="HSP20-like_chaperone"/>
</dbReference>
<keyword evidence="3" id="KW-1185">Reference proteome</keyword>
<gene>
    <name evidence="2" type="ORF">RS030_81457</name>
</gene>
<feature type="domain" description="CS" evidence="1">
    <location>
        <begin position="8"/>
        <end position="128"/>
    </location>
</feature>
<reference evidence="2 3" key="1">
    <citation type="submission" date="2023-10" db="EMBL/GenBank/DDBJ databases">
        <title>Comparative genomics analysis reveals potential genetic determinants of host preference in Cryptosporidium xiaoi.</title>
        <authorList>
            <person name="Xiao L."/>
            <person name="Li J."/>
        </authorList>
    </citation>
    <scope>NUCLEOTIDE SEQUENCE [LARGE SCALE GENOMIC DNA]</scope>
    <source>
        <strain evidence="2 3">52996</strain>
    </source>
</reference>
<evidence type="ECO:0000313" key="2">
    <source>
        <dbReference type="EMBL" id="KAK6587609.1"/>
    </source>
</evidence>
<dbReference type="InterPro" id="IPR007052">
    <property type="entry name" value="CS_dom"/>
</dbReference>
<dbReference type="Gene3D" id="2.60.40.790">
    <property type="match status" value="1"/>
</dbReference>
<sequence>MIYENSGDECEDYKWNQTDNELTCEVRIVHIYKKYMELRDNNFNLEKTSLNDIKRLLRVEMKTNYIKICIDKECIFLKDLYLEINVEYSTWYIDESSELSKEKNGEMKSFNLALVMEKKRPSIWNKCFKSDKPIDLSKITSKKRFNEFDEKSKMDIMRTIYKRENNNNNNNIDNIHNILKEAWNKENSPFKGVEYDPELVKKMLS</sequence>
<protein>
    <recommendedName>
        <fullName evidence="1">CS domain-containing protein</fullName>
    </recommendedName>
</protein>
<accession>A0AAV9XSQ0</accession>
<comment type="caution">
    <text evidence="2">The sequence shown here is derived from an EMBL/GenBank/DDBJ whole genome shotgun (WGS) entry which is preliminary data.</text>
</comment>
<proteinExistence type="predicted"/>
<dbReference type="PROSITE" id="PS51203">
    <property type="entry name" value="CS"/>
    <property type="match status" value="1"/>
</dbReference>
<dbReference type="SUPFAM" id="SSF49764">
    <property type="entry name" value="HSP20-like chaperones"/>
    <property type="match status" value="1"/>
</dbReference>
<name>A0AAV9XSQ0_9CRYT</name>